<evidence type="ECO:0000313" key="3">
    <source>
        <dbReference type="Proteomes" id="UP000242519"/>
    </source>
</evidence>
<dbReference type="OrthoDB" id="4838114at2759"/>
<comment type="caution">
    <text evidence="2">The sequence shown here is derived from an EMBL/GenBank/DDBJ whole genome shotgun (WGS) entry which is preliminary data.</text>
</comment>
<gene>
    <name evidence="2" type="ORF">B2J93_6387</name>
</gene>
<dbReference type="EMBL" id="MZNU01000275">
    <property type="protein sequence ID" value="OWP01506.1"/>
    <property type="molecule type" value="Genomic_DNA"/>
</dbReference>
<sequence length="284" mass="29306">MPAGAPARPGTRRPPPLNLHQARPTSVATTTGHFGSASYTPALHTHSSMVSLPSCSSSHPAATPHPHRKSSRLAAIVMAMTSKNTLSAPPTASSTPAAAAHPFLDSDPFATPGHADPPLTPSGVDAAGAPRTPTAAAAHWKKSLSRTLSKARKPSLHKLNSAYNTLFASAMTAGPATLPTLTRVTSHPEPLTPRLLEPNAPSPDRESDTAVRRAETVPVTPSPREAPADIRDGMRGAGRVPPPIPEAARPRPREGRKSFSLAVGRRKSIKGGAGAGAKAKALAP</sequence>
<feature type="region of interest" description="Disordered" evidence="1">
    <location>
        <begin position="184"/>
        <end position="284"/>
    </location>
</feature>
<feature type="compositionally biased region" description="Low complexity" evidence="1">
    <location>
        <begin position="48"/>
        <end position="58"/>
    </location>
</feature>
<evidence type="ECO:0000256" key="1">
    <source>
        <dbReference type="SAM" id="MobiDB-lite"/>
    </source>
</evidence>
<dbReference type="Proteomes" id="UP000242519">
    <property type="component" value="Unassembled WGS sequence"/>
</dbReference>
<dbReference type="STRING" id="503106.A0A218Z2N1"/>
<feature type="region of interest" description="Disordered" evidence="1">
    <location>
        <begin position="48"/>
        <end position="70"/>
    </location>
</feature>
<feature type="compositionally biased region" description="Polar residues" evidence="1">
    <location>
        <begin position="23"/>
        <end position="33"/>
    </location>
</feature>
<dbReference type="InParanoid" id="A0A218Z2N1"/>
<name>A0A218Z2N1_9HELO</name>
<feature type="compositionally biased region" description="Basic and acidic residues" evidence="1">
    <location>
        <begin position="203"/>
        <end position="215"/>
    </location>
</feature>
<feature type="compositionally biased region" description="Low complexity" evidence="1">
    <location>
        <begin position="87"/>
        <end position="100"/>
    </location>
</feature>
<organism evidence="2 3">
    <name type="scientific">Diplocarpon coronariae</name>
    <dbReference type="NCBI Taxonomy" id="2795749"/>
    <lineage>
        <taxon>Eukaryota</taxon>
        <taxon>Fungi</taxon>
        <taxon>Dikarya</taxon>
        <taxon>Ascomycota</taxon>
        <taxon>Pezizomycotina</taxon>
        <taxon>Leotiomycetes</taxon>
        <taxon>Helotiales</taxon>
        <taxon>Drepanopezizaceae</taxon>
        <taxon>Diplocarpon</taxon>
    </lineage>
</organism>
<reference evidence="2 3" key="1">
    <citation type="submission" date="2017-04" db="EMBL/GenBank/DDBJ databases">
        <title>Draft genome sequence of Marssonina coronaria NL1: causal agent of apple blotch.</title>
        <authorList>
            <person name="Cheng Q."/>
        </authorList>
    </citation>
    <scope>NUCLEOTIDE SEQUENCE [LARGE SCALE GENOMIC DNA]</scope>
    <source>
        <strain evidence="2 3">NL1</strain>
    </source>
</reference>
<evidence type="ECO:0000313" key="2">
    <source>
        <dbReference type="EMBL" id="OWP01506.1"/>
    </source>
</evidence>
<accession>A0A218Z2N1</accession>
<dbReference type="AlphaFoldDB" id="A0A218Z2N1"/>
<feature type="region of interest" description="Disordered" evidence="1">
    <location>
        <begin position="1"/>
        <end position="33"/>
    </location>
</feature>
<keyword evidence="3" id="KW-1185">Reference proteome</keyword>
<feature type="compositionally biased region" description="Basic and acidic residues" evidence="1">
    <location>
        <begin position="248"/>
        <end position="257"/>
    </location>
</feature>
<feature type="region of interest" description="Disordered" evidence="1">
    <location>
        <begin position="85"/>
        <end position="118"/>
    </location>
</feature>
<proteinExistence type="predicted"/>
<protein>
    <submittedName>
        <fullName evidence="2">Uncharacterized protein</fullName>
    </submittedName>
</protein>